<organism evidence="2 3">
    <name type="scientific">Cylicostephanus goldi</name>
    <name type="common">Nematode worm</name>
    <dbReference type="NCBI Taxonomy" id="71465"/>
    <lineage>
        <taxon>Eukaryota</taxon>
        <taxon>Metazoa</taxon>
        <taxon>Ecdysozoa</taxon>
        <taxon>Nematoda</taxon>
        <taxon>Chromadorea</taxon>
        <taxon>Rhabditida</taxon>
        <taxon>Rhabditina</taxon>
        <taxon>Rhabditomorpha</taxon>
        <taxon>Strongyloidea</taxon>
        <taxon>Strongylidae</taxon>
        <taxon>Cylicostephanus</taxon>
    </lineage>
</organism>
<feature type="region of interest" description="Disordered" evidence="1">
    <location>
        <begin position="1"/>
        <end position="89"/>
    </location>
</feature>
<dbReference type="AlphaFoldDB" id="A0A3P6U2G9"/>
<proteinExistence type="predicted"/>
<dbReference type="Proteomes" id="UP000271889">
    <property type="component" value="Unassembled WGS sequence"/>
</dbReference>
<feature type="compositionally biased region" description="Basic and acidic residues" evidence="1">
    <location>
        <begin position="9"/>
        <end position="33"/>
    </location>
</feature>
<evidence type="ECO:0000313" key="2">
    <source>
        <dbReference type="EMBL" id="VDK72838.1"/>
    </source>
</evidence>
<evidence type="ECO:0000256" key="1">
    <source>
        <dbReference type="SAM" id="MobiDB-lite"/>
    </source>
</evidence>
<keyword evidence="3" id="KW-1185">Reference proteome</keyword>
<sequence>MQMTAPSEEIQKVSEEIRKEEERQVAGAEERAAVQETEVPAQPPVPPPRKLLEEKKEATEQLTSESTLKMKTTTPEMEESQEEVGTDLHIEGASDKVATVEKQMESATFAKVTHAKTENIVVTAISPIEQFSEESTTIDARRPNAHFSHAVTVVEPEVSLPNSRIRKFRDICTWSK</sequence>
<accession>A0A3P6U2G9</accession>
<evidence type="ECO:0000313" key="3">
    <source>
        <dbReference type="Proteomes" id="UP000271889"/>
    </source>
</evidence>
<feature type="compositionally biased region" description="Polar residues" evidence="1">
    <location>
        <begin position="60"/>
        <end position="75"/>
    </location>
</feature>
<name>A0A3P6U2G9_CYLGO</name>
<reference evidence="2 3" key="1">
    <citation type="submission" date="2018-11" db="EMBL/GenBank/DDBJ databases">
        <authorList>
            <consortium name="Pathogen Informatics"/>
        </authorList>
    </citation>
    <scope>NUCLEOTIDE SEQUENCE [LARGE SCALE GENOMIC DNA]</scope>
</reference>
<gene>
    <name evidence="2" type="ORF">CGOC_LOCUS6872</name>
</gene>
<dbReference type="EMBL" id="UYRV01022998">
    <property type="protein sequence ID" value="VDK72838.1"/>
    <property type="molecule type" value="Genomic_DNA"/>
</dbReference>
<protein>
    <submittedName>
        <fullName evidence="2">Uncharacterized protein</fullName>
    </submittedName>
</protein>
<feature type="compositionally biased region" description="Acidic residues" evidence="1">
    <location>
        <begin position="76"/>
        <end position="85"/>
    </location>
</feature>
<feature type="compositionally biased region" description="Basic and acidic residues" evidence="1">
    <location>
        <begin position="50"/>
        <end position="59"/>
    </location>
</feature>